<sequence>MDRITLGRADLLPRNSSPTVSQVNVPSSETHDDSYPVHKPPSYLSSHLLPKPTFRCVEEVGLGPGKGVRVYHDDYCIHGVRQPILTESLAEMPKLDDARYDHYPFIVTKHWSNDDQILPRAFIKSESLLGILVDALDLGGNLDSLRNQDGTVLLLAWEALQSYLVKMISDLDLGIQSLGRDFPAQRWSRGIAELELLLYVFLGNYDILSSPRQYGDVLGHDAEADDLHDQLDDIGRVFHESGNSPRARSLQDSIPHSADDSGDTPRSGLHEKYSSPNSWHMSEARAKSSLTRVRLTQEMRSHIGRLEYETIRQQDTTLLHQIFKTEHERLLSTSKAWDNGAATFHRLIDGHPPSTLREVFSAVLVAAALAAVLDSKNETFGMRDEVIGDLDRWKITLPESENVLFDEISGLLWSIDHDKPDLGPTERLDKDIQAHWNSFYDLLENSSSARRDSMDTDFPPVLEATLLMGMVALRLHSRKLRLLKLVAQPAQYPRSPIPAVKAPVLAPKTQGNMECQFLIAIFIMAGSVFWAVFTFLIRKTHTLRSIDQGTRHTRGDELRKILNERVKQSTDTAKREIIETLRNDPEFQAFGEIINAAETRIEQMTLAGFSAVTTFMKVEAELLSVGSGQLVAVFNRKTEHVARRCAFVVGQLNVRSRCAELAYHLGPGGQVLAMDTDDLRPGVAIPSDTNIKLLAGVEGVQSLDWSPSRLRRGSSTMEAEVDIPIVDLNLRTAVPAPVPQTRGDWKEHTTLQRRRSECAESEPAQ</sequence>
<dbReference type="EMBL" id="JBBBZM010000155">
    <property type="protein sequence ID" value="KAL0632712.1"/>
    <property type="molecule type" value="Genomic_DNA"/>
</dbReference>
<comment type="caution">
    <text evidence="3">The sequence shown here is derived from an EMBL/GenBank/DDBJ whole genome shotgun (WGS) entry which is preliminary data.</text>
</comment>
<feature type="transmembrane region" description="Helical" evidence="2">
    <location>
        <begin position="517"/>
        <end position="537"/>
    </location>
</feature>
<feature type="compositionally biased region" description="Polar residues" evidence="1">
    <location>
        <begin position="242"/>
        <end position="254"/>
    </location>
</feature>
<dbReference type="Proteomes" id="UP001447188">
    <property type="component" value="Unassembled WGS sequence"/>
</dbReference>
<name>A0ABR3GAJ4_9PEZI</name>
<gene>
    <name evidence="3" type="ORF">Q9L58_008405</name>
</gene>
<feature type="compositionally biased region" description="Basic and acidic residues" evidence="1">
    <location>
        <begin position="743"/>
        <end position="758"/>
    </location>
</feature>
<keyword evidence="2" id="KW-1133">Transmembrane helix</keyword>
<evidence type="ECO:0000313" key="4">
    <source>
        <dbReference type="Proteomes" id="UP001447188"/>
    </source>
</evidence>
<feature type="region of interest" description="Disordered" evidence="1">
    <location>
        <begin position="242"/>
        <end position="285"/>
    </location>
</feature>
<feature type="compositionally biased region" description="Polar residues" evidence="1">
    <location>
        <begin position="14"/>
        <end position="28"/>
    </location>
</feature>
<evidence type="ECO:0000256" key="2">
    <source>
        <dbReference type="SAM" id="Phobius"/>
    </source>
</evidence>
<accession>A0ABR3GAJ4</accession>
<evidence type="ECO:0000256" key="1">
    <source>
        <dbReference type="SAM" id="MobiDB-lite"/>
    </source>
</evidence>
<keyword evidence="4" id="KW-1185">Reference proteome</keyword>
<organism evidence="3 4">
    <name type="scientific">Discina gigas</name>
    <dbReference type="NCBI Taxonomy" id="1032678"/>
    <lineage>
        <taxon>Eukaryota</taxon>
        <taxon>Fungi</taxon>
        <taxon>Dikarya</taxon>
        <taxon>Ascomycota</taxon>
        <taxon>Pezizomycotina</taxon>
        <taxon>Pezizomycetes</taxon>
        <taxon>Pezizales</taxon>
        <taxon>Discinaceae</taxon>
        <taxon>Discina</taxon>
    </lineage>
</organism>
<feature type="region of interest" description="Disordered" evidence="1">
    <location>
        <begin position="737"/>
        <end position="765"/>
    </location>
</feature>
<reference evidence="3 4" key="1">
    <citation type="submission" date="2024-02" db="EMBL/GenBank/DDBJ databases">
        <title>Discinaceae phylogenomics.</title>
        <authorList>
            <person name="Dirks A.C."/>
            <person name="James T.Y."/>
        </authorList>
    </citation>
    <scope>NUCLEOTIDE SEQUENCE [LARGE SCALE GENOMIC DNA]</scope>
    <source>
        <strain evidence="3 4">ACD0624</strain>
    </source>
</reference>
<protein>
    <submittedName>
        <fullName evidence="3">Uncharacterized protein</fullName>
    </submittedName>
</protein>
<feature type="region of interest" description="Disordered" evidence="1">
    <location>
        <begin position="10"/>
        <end position="36"/>
    </location>
</feature>
<evidence type="ECO:0000313" key="3">
    <source>
        <dbReference type="EMBL" id="KAL0632712.1"/>
    </source>
</evidence>
<keyword evidence="2" id="KW-0812">Transmembrane</keyword>
<keyword evidence="2" id="KW-0472">Membrane</keyword>
<proteinExistence type="predicted"/>